<evidence type="ECO:0000256" key="2">
    <source>
        <dbReference type="ARBA" id="ARBA00022448"/>
    </source>
</evidence>
<evidence type="ECO:0000259" key="9">
    <source>
        <dbReference type="PROSITE" id="PS50893"/>
    </source>
</evidence>
<evidence type="ECO:0000256" key="6">
    <source>
        <dbReference type="ARBA" id="ARBA00022967"/>
    </source>
</evidence>
<keyword evidence="11" id="KW-1185">Reference proteome</keyword>
<accession>A0A2Y9ABG3</accession>
<dbReference type="GO" id="GO:0005524">
    <property type="term" value="F:ATP binding"/>
    <property type="evidence" value="ECO:0007669"/>
    <property type="project" value="UniProtKB-KW"/>
</dbReference>
<dbReference type="Pfam" id="PF00005">
    <property type="entry name" value="ABC_tran"/>
    <property type="match status" value="1"/>
</dbReference>
<dbReference type="PROSITE" id="PS50893">
    <property type="entry name" value="ABC_TRANSPORTER_2"/>
    <property type="match status" value="1"/>
</dbReference>
<dbReference type="SUPFAM" id="SSF52540">
    <property type="entry name" value="P-loop containing nucleoside triphosphate hydrolases"/>
    <property type="match status" value="1"/>
</dbReference>
<dbReference type="InterPro" id="IPR003593">
    <property type="entry name" value="AAA+_ATPase"/>
</dbReference>
<keyword evidence="4" id="KW-0547">Nucleotide-binding</keyword>
<keyword evidence="8" id="KW-0046">Antibiotic resistance</keyword>
<dbReference type="Proteomes" id="UP000250222">
    <property type="component" value="Unassembled WGS sequence"/>
</dbReference>
<organism evidence="10 11">
    <name type="scientific">Georgenia satyanarayanai</name>
    <dbReference type="NCBI Taxonomy" id="860221"/>
    <lineage>
        <taxon>Bacteria</taxon>
        <taxon>Bacillati</taxon>
        <taxon>Actinomycetota</taxon>
        <taxon>Actinomycetes</taxon>
        <taxon>Micrococcales</taxon>
        <taxon>Bogoriellaceae</taxon>
        <taxon>Georgenia</taxon>
    </lineage>
</organism>
<evidence type="ECO:0000256" key="3">
    <source>
        <dbReference type="ARBA" id="ARBA00022475"/>
    </source>
</evidence>
<evidence type="ECO:0000313" key="11">
    <source>
        <dbReference type="Proteomes" id="UP000250222"/>
    </source>
</evidence>
<gene>
    <name evidence="10" type="ORF">SAMN05216184_105166</name>
</gene>
<proteinExistence type="predicted"/>
<keyword evidence="5 10" id="KW-0067">ATP-binding</keyword>
<evidence type="ECO:0000256" key="5">
    <source>
        <dbReference type="ARBA" id="ARBA00022840"/>
    </source>
</evidence>
<dbReference type="InterPro" id="IPR027417">
    <property type="entry name" value="P-loop_NTPase"/>
</dbReference>
<dbReference type="SMART" id="SM00382">
    <property type="entry name" value="AAA"/>
    <property type="match status" value="1"/>
</dbReference>
<dbReference type="Gene3D" id="3.40.50.300">
    <property type="entry name" value="P-loop containing nucleotide triphosphate hydrolases"/>
    <property type="match status" value="1"/>
</dbReference>
<comment type="subcellular location">
    <subcellularLocation>
        <location evidence="1">Cell membrane</location>
        <topology evidence="1">Peripheral membrane protein</topology>
    </subcellularLocation>
</comment>
<dbReference type="InterPro" id="IPR050763">
    <property type="entry name" value="ABC_transporter_ATP-binding"/>
</dbReference>
<keyword evidence="6" id="KW-1278">Translocase</keyword>
<dbReference type="InterPro" id="IPR003439">
    <property type="entry name" value="ABC_transporter-like_ATP-bd"/>
</dbReference>
<evidence type="ECO:0000256" key="8">
    <source>
        <dbReference type="ARBA" id="ARBA00023251"/>
    </source>
</evidence>
<dbReference type="GO" id="GO:0046677">
    <property type="term" value="P:response to antibiotic"/>
    <property type="evidence" value="ECO:0007669"/>
    <property type="project" value="UniProtKB-KW"/>
</dbReference>
<evidence type="ECO:0000256" key="7">
    <source>
        <dbReference type="ARBA" id="ARBA00023136"/>
    </source>
</evidence>
<dbReference type="EMBL" id="UETB01000005">
    <property type="protein sequence ID" value="SSA41924.1"/>
    <property type="molecule type" value="Genomic_DNA"/>
</dbReference>
<dbReference type="PANTHER" id="PTHR42711:SF16">
    <property type="entry name" value="ABC TRANSPORTER ATP-BINDING PROTEIN"/>
    <property type="match status" value="1"/>
</dbReference>
<feature type="domain" description="ABC transporter" evidence="9">
    <location>
        <begin position="5"/>
        <end position="230"/>
    </location>
</feature>
<keyword evidence="7" id="KW-0472">Membrane</keyword>
<evidence type="ECO:0000256" key="1">
    <source>
        <dbReference type="ARBA" id="ARBA00004202"/>
    </source>
</evidence>
<dbReference type="CDD" id="cd03230">
    <property type="entry name" value="ABC_DR_subfamily_A"/>
    <property type="match status" value="1"/>
</dbReference>
<dbReference type="RefSeq" id="WP_110852352.1">
    <property type="nucleotide sequence ID" value="NZ_QKLZ01000005.1"/>
</dbReference>
<sequence>MEPVIEVRHLRKTYGDKVAVADVSFDVHPGEIVAVLGRNGAGKTTTVETVAGLRTADGGEVRVLGVDPQRHPELIREHVGIQLQEAKLPPKITVAEAIELYASFYAEPADGQELLALLGLTEHRDKRFDRLSGGLQQRLSIALALVGNPRIAILDELTTGLDPQARRETWALIDGVRRRGVTILLVTHFMDEAEHLSDRVVVIDGGRVVADGTPAELAAGSADQRSFRMTTPEVLDPALLRDLPEVTDVVAHGREVEVTGTRRVLPAVVLELARHDVVPDDITTVRRTLEDVFLEVTGSPSTEGVPA</sequence>
<evidence type="ECO:0000313" key="10">
    <source>
        <dbReference type="EMBL" id="SSA41924.1"/>
    </source>
</evidence>
<dbReference type="GO" id="GO:0005886">
    <property type="term" value="C:plasma membrane"/>
    <property type="evidence" value="ECO:0007669"/>
    <property type="project" value="UniProtKB-SubCell"/>
</dbReference>
<keyword evidence="2" id="KW-0813">Transport</keyword>
<dbReference type="PANTHER" id="PTHR42711">
    <property type="entry name" value="ABC TRANSPORTER ATP-BINDING PROTEIN"/>
    <property type="match status" value="1"/>
</dbReference>
<evidence type="ECO:0000256" key="4">
    <source>
        <dbReference type="ARBA" id="ARBA00022741"/>
    </source>
</evidence>
<dbReference type="OrthoDB" id="9804819at2"/>
<dbReference type="FunFam" id="3.40.50.300:FF:000589">
    <property type="entry name" value="ABC transporter, ATP-binding subunit"/>
    <property type="match status" value="1"/>
</dbReference>
<dbReference type="AlphaFoldDB" id="A0A2Y9ABG3"/>
<reference evidence="10 11" key="1">
    <citation type="submission" date="2016-10" db="EMBL/GenBank/DDBJ databases">
        <authorList>
            <person name="Cai Z."/>
        </authorList>
    </citation>
    <scope>NUCLEOTIDE SEQUENCE [LARGE SCALE GENOMIC DNA]</scope>
    <source>
        <strain evidence="10 11">CGMCC 1.10826</strain>
    </source>
</reference>
<name>A0A2Y9ABG3_9MICO</name>
<keyword evidence="3" id="KW-1003">Cell membrane</keyword>
<protein>
    <submittedName>
        <fullName evidence="10">ABC-2 type transport system ATP-binding protein</fullName>
    </submittedName>
</protein>
<dbReference type="GO" id="GO:0016887">
    <property type="term" value="F:ATP hydrolysis activity"/>
    <property type="evidence" value="ECO:0007669"/>
    <property type="project" value="InterPro"/>
</dbReference>